<dbReference type="EMBL" id="JBBPBM010000612">
    <property type="protein sequence ID" value="KAK8493574.1"/>
    <property type="molecule type" value="Genomic_DNA"/>
</dbReference>
<dbReference type="Pfam" id="PF05627">
    <property type="entry name" value="AvrRpt-cleavage"/>
    <property type="match status" value="2"/>
</dbReference>
<protein>
    <recommendedName>
        <fullName evidence="2">RIN4 pathogenic type III effector avirulence factor Avr cleavage site domain-containing protein</fullName>
    </recommendedName>
</protein>
<feature type="region of interest" description="Disordered" evidence="1">
    <location>
        <begin position="135"/>
        <end position="163"/>
    </location>
</feature>
<evidence type="ECO:0000259" key="2">
    <source>
        <dbReference type="Pfam" id="PF05627"/>
    </source>
</evidence>
<comment type="caution">
    <text evidence="3">The sequence shown here is derived from an EMBL/GenBank/DDBJ whole genome shotgun (WGS) entry which is preliminary data.</text>
</comment>
<feature type="domain" description="RIN4 pathogenic type III effector avirulence factor Avr cleavage site" evidence="2">
    <location>
        <begin position="280"/>
        <end position="312"/>
    </location>
</feature>
<feature type="region of interest" description="Disordered" evidence="1">
    <location>
        <begin position="190"/>
        <end position="280"/>
    </location>
</feature>
<feature type="compositionally biased region" description="Polar residues" evidence="1">
    <location>
        <begin position="229"/>
        <end position="239"/>
    </location>
</feature>
<keyword evidence="4" id="KW-1185">Reference proteome</keyword>
<sequence>MSFLKEQEDMSEAKLRSHVPKFGDWDNDDLPYTTYFENARKEKSGKIMNPNDPEENPEAFMYMRGSQESNQDCRHGHVPFAFDSSKSDSVNKQCLEAGKIMNPNDPEENPEAFMYMRGGQESNYDCRHDHVPFVVGSSKSGPANKHRPNAGKIMNPNDPEENPEMFMCMRGGLESNYDCQHAHVQIAADSSKSVSADKHSLNSANRNDSIDHQRSARRQRNTRPEPGSETGTGSDTITHTNHHRRTSSGLKNGQTGGGSFSSSVSGQSQRNGNYEYKHHRTTSVPKFGEWDETDPASGAGFTVIFNKVKEEKHAPPASSFATVAPEVKTMNYSDCHHSNCPTPSWGSKSKVT</sequence>
<dbReference type="PANTHER" id="PTHR33159">
    <property type="entry name" value="RPM1-INTERACTING PROTEIN 4 (RIN4) FAMILY PROTEIN"/>
    <property type="match status" value="1"/>
</dbReference>
<dbReference type="InterPro" id="IPR040387">
    <property type="entry name" value="RIN4/NOI4"/>
</dbReference>
<evidence type="ECO:0000313" key="4">
    <source>
        <dbReference type="Proteomes" id="UP001472677"/>
    </source>
</evidence>
<proteinExistence type="predicted"/>
<dbReference type="PANTHER" id="PTHR33159:SF49">
    <property type="entry name" value="RPM1-INTERACTING PROTEIN 4"/>
    <property type="match status" value="1"/>
</dbReference>
<reference evidence="3 4" key="1">
    <citation type="journal article" date="2024" name="G3 (Bethesda)">
        <title>Genome assembly of Hibiscus sabdariffa L. provides insights into metabolisms of medicinal natural products.</title>
        <authorList>
            <person name="Kim T."/>
        </authorList>
    </citation>
    <scope>NUCLEOTIDE SEQUENCE [LARGE SCALE GENOMIC DNA]</scope>
    <source>
        <strain evidence="3">TK-2024</strain>
        <tissue evidence="3">Old leaves</tissue>
    </source>
</reference>
<evidence type="ECO:0000313" key="3">
    <source>
        <dbReference type="EMBL" id="KAK8493574.1"/>
    </source>
</evidence>
<evidence type="ECO:0000256" key="1">
    <source>
        <dbReference type="SAM" id="MobiDB-lite"/>
    </source>
</evidence>
<feature type="domain" description="RIN4 pathogenic type III effector avirulence factor Avr cleavage site" evidence="2">
    <location>
        <begin position="16"/>
        <end position="43"/>
    </location>
</feature>
<feature type="region of interest" description="Disordered" evidence="1">
    <location>
        <begin position="1"/>
        <end position="23"/>
    </location>
</feature>
<accession>A0ABR2AJZ9</accession>
<dbReference type="Proteomes" id="UP001472677">
    <property type="component" value="Unassembled WGS sequence"/>
</dbReference>
<dbReference type="InterPro" id="IPR008700">
    <property type="entry name" value="TypeIII_avirulence_cleave"/>
</dbReference>
<feature type="compositionally biased region" description="Basic and acidic residues" evidence="1">
    <location>
        <begin position="1"/>
        <end position="15"/>
    </location>
</feature>
<name>A0ABR2AJZ9_9ROSI</name>
<organism evidence="3 4">
    <name type="scientific">Hibiscus sabdariffa</name>
    <name type="common">roselle</name>
    <dbReference type="NCBI Taxonomy" id="183260"/>
    <lineage>
        <taxon>Eukaryota</taxon>
        <taxon>Viridiplantae</taxon>
        <taxon>Streptophyta</taxon>
        <taxon>Embryophyta</taxon>
        <taxon>Tracheophyta</taxon>
        <taxon>Spermatophyta</taxon>
        <taxon>Magnoliopsida</taxon>
        <taxon>eudicotyledons</taxon>
        <taxon>Gunneridae</taxon>
        <taxon>Pentapetalae</taxon>
        <taxon>rosids</taxon>
        <taxon>malvids</taxon>
        <taxon>Malvales</taxon>
        <taxon>Malvaceae</taxon>
        <taxon>Malvoideae</taxon>
        <taxon>Hibiscus</taxon>
    </lineage>
</organism>
<feature type="compositionally biased region" description="Low complexity" evidence="1">
    <location>
        <begin position="260"/>
        <end position="273"/>
    </location>
</feature>
<gene>
    <name evidence="3" type="ORF">V6N12_073419</name>
</gene>